<evidence type="ECO:0000256" key="1">
    <source>
        <dbReference type="ARBA" id="ARBA00012167"/>
    </source>
</evidence>
<dbReference type="EC" id="4.1.99.22" evidence="1 12"/>
<feature type="binding site" evidence="12">
    <location>
        <position position="106"/>
    </location>
    <ligand>
        <name>GTP</name>
        <dbReference type="ChEBI" id="CHEBI:37565"/>
    </ligand>
</feature>
<dbReference type="PROSITE" id="PS01305">
    <property type="entry name" value="MOAA_NIFB_PQQE"/>
    <property type="match status" value="1"/>
</dbReference>
<feature type="binding site" evidence="12">
    <location>
        <position position="75"/>
    </location>
    <ligand>
        <name>GTP</name>
        <dbReference type="ChEBI" id="CHEBI:37565"/>
    </ligand>
</feature>
<keyword evidence="9 12" id="KW-0501">Molybdenum cofactor biosynthesis</keyword>
<dbReference type="InterPro" id="IPR007197">
    <property type="entry name" value="rSAM"/>
</dbReference>
<name>A0ABU5IW08_9BACI</name>
<feature type="binding site" evidence="12">
    <location>
        <position position="265"/>
    </location>
    <ligand>
        <name>[4Fe-4S] cluster</name>
        <dbReference type="ChEBI" id="CHEBI:49883"/>
        <label>2</label>
        <note>4Fe-4S-substrate</note>
    </ligand>
</feature>
<dbReference type="SFLD" id="SFLDG01386">
    <property type="entry name" value="main_SPASM_domain-containing"/>
    <property type="match status" value="1"/>
</dbReference>
<dbReference type="Pfam" id="PF04055">
    <property type="entry name" value="Radical_SAM"/>
    <property type="match status" value="1"/>
</dbReference>
<keyword evidence="5 12" id="KW-0547">Nucleotide-binding</keyword>
<dbReference type="HAMAP" id="MF_01225_B">
    <property type="entry name" value="MoaA_B"/>
    <property type="match status" value="1"/>
</dbReference>
<keyword evidence="3 12" id="KW-0949">S-adenosyl-L-methionine</keyword>
<evidence type="ECO:0000256" key="12">
    <source>
        <dbReference type="HAMAP-Rule" id="MF_01225"/>
    </source>
</evidence>
<feature type="binding site" evidence="12">
    <location>
        <position position="130"/>
    </location>
    <ligand>
        <name>S-adenosyl-L-methionine</name>
        <dbReference type="ChEBI" id="CHEBI:59789"/>
    </ligand>
</feature>
<dbReference type="NCBIfam" id="TIGR02666">
    <property type="entry name" value="moaA"/>
    <property type="match status" value="1"/>
</dbReference>
<dbReference type="InterPro" id="IPR013483">
    <property type="entry name" value="MoaA"/>
</dbReference>
<dbReference type="SFLD" id="SFLDS00029">
    <property type="entry name" value="Radical_SAM"/>
    <property type="match status" value="1"/>
</dbReference>
<dbReference type="InterPro" id="IPR006638">
    <property type="entry name" value="Elp3/MiaA/NifB-like_rSAM"/>
</dbReference>
<comment type="similarity">
    <text evidence="12">Belongs to the radical SAM superfamily. MoaA family.</text>
</comment>
<evidence type="ECO:0000313" key="14">
    <source>
        <dbReference type="EMBL" id="MDZ5471339.1"/>
    </source>
</evidence>
<feature type="binding site" evidence="12">
    <location>
        <position position="268"/>
    </location>
    <ligand>
        <name>[4Fe-4S] cluster</name>
        <dbReference type="ChEBI" id="CHEBI:49883"/>
        <label>2</label>
        <note>4Fe-4S-substrate</note>
    </ligand>
</feature>
<evidence type="ECO:0000256" key="6">
    <source>
        <dbReference type="ARBA" id="ARBA00023004"/>
    </source>
</evidence>
<keyword evidence="2 12" id="KW-0004">4Fe-4S</keyword>
<dbReference type="Gene3D" id="3.20.20.70">
    <property type="entry name" value="Aldolase class I"/>
    <property type="match status" value="1"/>
</dbReference>
<comment type="pathway">
    <text evidence="12">Cofactor biosynthesis; molybdopterin biosynthesis.</text>
</comment>
<dbReference type="SUPFAM" id="SSF102114">
    <property type="entry name" value="Radical SAM enzymes"/>
    <property type="match status" value="1"/>
</dbReference>
<dbReference type="InterPro" id="IPR050105">
    <property type="entry name" value="MoCo_biosynth_MoaA/MoaC"/>
</dbReference>
<evidence type="ECO:0000256" key="10">
    <source>
        <dbReference type="ARBA" id="ARBA00023239"/>
    </source>
</evidence>
<keyword evidence="4 12" id="KW-0479">Metal-binding</keyword>
<evidence type="ECO:0000259" key="13">
    <source>
        <dbReference type="PROSITE" id="PS51918"/>
    </source>
</evidence>
<keyword evidence="6 12" id="KW-0408">Iron</keyword>
<feature type="binding site" evidence="12">
    <location>
        <position position="20"/>
    </location>
    <ligand>
        <name>GTP</name>
        <dbReference type="ChEBI" id="CHEBI:37565"/>
    </ligand>
</feature>
<comment type="subunit">
    <text evidence="12">Monomer and homodimer.</text>
</comment>
<comment type="cofactor">
    <cofactor evidence="12">
        <name>[4Fe-4S] cluster</name>
        <dbReference type="ChEBI" id="CHEBI:49883"/>
    </cofactor>
    <text evidence="12">Binds 2 [4Fe-4S] clusters. Binds 1 [4Fe-4S] cluster coordinated with 3 cysteines and an exchangeable S-adenosyl-L-methionine and 1 [4Fe-4S] cluster coordinated with 3 cysteines and the GTP-derived substrate.</text>
</comment>
<evidence type="ECO:0000256" key="4">
    <source>
        <dbReference type="ARBA" id="ARBA00022723"/>
    </source>
</evidence>
<dbReference type="PANTHER" id="PTHR22960">
    <property type="entry name" value="MOLYBDOPTERIN COFACTOR SYNTHESIS PROTEIN A"/>
    <property type="match status" value="1"/>
</dbReference>
<evidence type="ECO:0000256" key="7">
    <source>
        <dbReference type="ARBA" id="ARBA00023014"/>
    </source>
</evidence>
<dbReference type="InterPro" id="IPR000385">
    <property type="entry name" value="MoaA_NifB_PqqE_Fe-S-bd_CS"/>
</dbReference>
<gene>
    <name evidence="12 14" type="primary">moaA</name>
    <name evidence="14" type="ORF">SM124_06225</name>
</gene>
<comment type="catalytic activity">
    <reaction evidence="11 12">
        <text>GTP + AH2 + S-adenosyl-L-methionine = (8S)-3',8-cyclo-7,8-dihydroguanosine 5'-triphosphate + 5'-deoxyadenosine + L-methionine + A + H(+)</text>
        <dbReference type="Rhea" id="RHEA:49576"/>
        <dbReference type="ChEBI" id="CHEBI:13193"/>
        <dbReference type="ChEBI" id="CHEBI:15378"/>
        <dbReference type="ChEBI" id="CHEBI:17319"/>
        <dbReference type="ChEBI" id="CHEBI:17499"/>
        <dbReference type="ChEBI" id="CHEBI:37565"/>
        <dbReference type="ChEBI" id="CHEBI:57844"/>
        <dbReference type="ChEBI" id="CHEBI:59789"/>
        <dbReference type="ChEBI" id="CHEBI:131766"/>
        <dbReference type="EC" id="4.1.99.22"/>
    </reaction>
</comment>
<feature type="binding site" evidence="12">
    <location>
        <position position="167"/>
    </location>
    <ligand>
        <name>GTP</name>
        <dbReference type="ChEBI" id="CHEBI:37565"/>
    </ligand>
</feature>
<feature type="binding site" evidence="12">
    <location>
        <position position="27"/>
    </location>
    <ligand>
        <name>[4Fe-4S] cluster</name>
        <dbReference type="ChEBI" id="CHEBI:49883"/>
        <label>1</label>
        <note>4Fe-4S-S-AdoMet</note>
    </ligand>
</feature>
<accession>A0ABU5IW08</accession>
<evidence type="ECO:0000256" key="8">
    <source>
        <dbReference type="ARBA" id="ARBA00023134"/>
    </source>
</evidence>
<comment type="function">
    <text evidence="12">Catalyzes the cyclization of GTP to (8S)-3',8-cyclo-7,8-dihydroguanosine 5'-triphosphate.</text>
</comment>
<feature type="binding site" evidence="12">
    <location>
        <position position="34"/>
    </location>
    <ligand>
        <name>[4Fe-4S] cluster</name>
        <dbReference type="ChEBI" id="CHEBI:49883"/>
        <label>1</label>
        <note>4Fe-4S-S-AdoMet</note>
    </ligand>
</feature>
<evidence type="ECO:0000313" key="15">
    <source>
        <dbReference type="Proteomes" id="UP001290455"/>
    </source>
</evidence>
<dbReference type="InterPro" id="IPR040064">
    <property type="entry name" value="MoaA-like"/>
</dbReference>
<comment type="caution">
    <text evidence="14">The sequence shown here is derived from an EMBL/GenBank/DDBJ whole genome shotgun (WGS) entry which is preliminary data.</text>
</comment>
<dbReference type="SMART" id="SM00729">
    <property type="entry name" value="Elp3"/>
    <property type="match status" value="1"/>
</dbReference>
<dbReference type="InterPro" id="IPR013785">
    <property type="entry name" value="Aldolase_TIM"/>
</dbReference>
<protein>
    <recommendedName>
        <fullName evidence="1 12">GTP 3',8-cyclase</fullName>
        <ecNumber evidence="1 12">4.1.99.22</ecNumber>
    </recommendedName>
    <alternativeName>
        <fullName evidence="12">Molybdenum cofactor biosynthesis protein A</fullName>
    </alternativeName>
</protein>
<feature type="binding site" evidence="12">
    <location>
        <position position="33"/>
    </location>
    <ligand>
        <name>S-adenosyl-L-methionine</name>
        <dbReference type="ChEBI" id="CHEBI:59789"/>
    </ligand>
</feature>
<evidence type="ECO:0000256" key="2">
    <source>
        <dbReference type="ARBA" id="ARBA00022485"/>
    </source>
</evidence>
<dbReference type="CDD" id="cd01335">
    <property type="entry name" value="Radical_SAM"/>
    <property type="match status" value="1"/>
</dbReference>
<organism evidence="14 15">
    <name type="scientific">Robertmurraya mangrovi</name>
    <dbReference type="NCBI Taxonomy" id="3098077"/>
    <lineage>
        <taxon>Bacteria</taxon>
        <taxon>Bacillati</taxon>
        <taxon>Bacillota</taxon>
        <taxon>Bacilli</taxon>
        <taxon>Bacillales</taxon>
        <taxon>Bacillaceae</taxon>
        <taxon>Robertmurraya</taxon>
    </lineage>
</organism>
<keyword evidence="10 12" id="KW-0456">Lyase</keyword>
<feature type="binding site" evidence="12">
    <location>
        <position position="282"/>
    </location>
    <ligand>
        <name>[4Fe-4S] cluster</name>
        <dbReference type="ChEBI" id="CHEBI:49883"/>
        <label>2</label>
        <note>4Fe-4S-substrate</note>
    </ligand>
</feature>
<proteinExistence type="inferred from homology"/>
<feature type="binding site" evidence="12">
    <location>
        <position position="79"/>
    </location>
    <ligand>
        <name>S-adenosyl-L-methionine</name>
        <dbReference type="ChEBI" id="CHEBI:59789"/>
    </ligand>
</feature>
<dbReference type="GO" id="GO:0061798">
    <property type="term" value="F:GTP 3',8'-cyclase activity"/>
    <property type="evidence" value="ECO:0007669"/>
    <property type="project" value="UniProtKB-EC"/>
</dbReference>
<evidence type="ECO:0000256" key="5">
    <source>
        <dbReference type="ARBA" id="ARBA00022741"/>
    </source>
</evidence>
<sequence>MKQKEQTIFDHFNRPLRDLRISVTDKCNFRCSYCMPAEIFGPDYPFLKREELLSFEEIVRLTEIFVHSLGVQKIRITGGEPLMRRNLQDLIRMINEIDGLDDIAMTTNGSLLPKYAEELKEAGLKRVSISLDSLSDEIFGKINGRGVTVQTVLDGIDAAARAGIKVKINMVVKRGMNENEIIPMAKFFREKGHILRFIEYMDVGNTNQWKLDEVYPKKQIIEDINAVMPLEPIDPNYTGEVASRYRYVGSNDEIGVISSVSDAFCSSCNRARLSASGMLYTCLFSSKGHDIREPLRSDLSDDELTTLLQNVWSGRKDRYSEERSVASKHRKKIEMSHIGG</sequence>
<dbReference type="CDD" id="cd21117">
    <property type="entry name" value="Twitch_MoaA"/>
    <property type="match status" value="1"/>
</dbReference>
<dbReference type="InterPro" id="IPR058240">
    <property type="entry name" value="rSAM_sf"/>
</dbReference>
<evidence type="ECO:0000256" key="3">
    <source>
        <dbReference type="ARBA" id="ARBA00022691"/>
    </source>
</evidence>
<dbReference type="PROSITE" id="PS51918">
    <property type="entry name" value="RADICAL_SAM"/>
    <property type="match status" value="1"/>
</dbReference>
<dbReference type="SFLD" id="SFLDG01383">
    <property type="entry name" value="cyclic_pyranopterin_phosphate"/>
    <property type="match status" value="1"/>
</dbReference>
<feature type="binding site" evidence="12">
    <location>
        <begin position="270"/>
        <end position="272"/>
    </location>
    <ligand>
        <name>GTP</name>
        <dbReference type="ChEBI" id="CHEBI:37565"/>
    </ligand>
</feature>
<evidence type="ECO:0000256" key="9">
    <source>
        <dbReference type="ARBA" id="ARBA00023150"/>
    </source>
</evidence>
<keyword evidence="7 12" id="KW-0411">Iron-sulfur</keyword>
<feature type="domain" description="Radical SAM core" evidence="13">
    <location>
        <begin position="11"/>
        <end position="231"/>
    </location>
</feature>
<evidence type="ECO:0000256" key="11">
    <source>
        <dbReference type="ARBA" id="ARBA00048697"/>
    </source>
</evidence>
<dbReference type="EMBL" id="JAXOFX010000003">
    <property type="protein sequence ID" value="MDZ5471339.1"/>
    <property type="molecule type" value="Genomic_DNA"/>
</dbReference>
<dbReference type="SFLD" id="SFLDG01067">
    <property type="entry name" value="SPASM/twitch_domain_containing"/>
    <property type="match status" value="1"/>
</dbReference>
<dbReference type="Proteomes" id="UP001290455">
    <property type="component" value="Unassembled WGS sequence"/>
</dbReference>
<feature type="binding site" evidence="12">
    <location>
        <position position="201"/>
    </location>
    <ligand>
        <name>S-adenosyl-L-methionine</name>
        <dbReference type="ChEBI" id="CHEBI:59789"/>
    </ligand>
</feature>
<dbReference type="Pfam" id="PF06463">
    <property type="entry name" value="Mob_synth_C"/>
    <property type="match status" value="1"/>
</dbReference>
<dbReference type="RefSeq" id="WP_322445637.1">
    <property type="nucleotide sequence ID" value="NZ_JAXOFX010000003.1"/>
</dbReference>
<keyword evidence="8 12" id="KW-0342">GTP-binding</keyword>
<keyword evidence="15" id="KW-1185">Reference proteome</keyword>
<reference evidence="14 15" key="1">
    <citation type="submission" date="2023-11" db="EMBL/GenBank/DDBJ databases">
        <title>Bacillus jintuensis, isolated from a mudflat on the Beibu Gulf coast.</title>
        <authorList>
            <person name="Li M."/>
        </authorList>
    </citation>
    <scope>NUCLEOTIDE SEQUENCE [LARGE SCALE GENOMIC DNA]</scope>
    <source>
        <strain evidence="14 15">31A1R</strain>
    </source>
</reference>
<dbReference type="InterPro" id="IPR010505">
    <property type="entry name" value="MoaA_twitch"/>
</dbReference>
<feature type="binding site" evidence="12">
    <location>
        <position position="31"/>
    </location>
    <ligand>
        <name>[4Fe-4S] cluster</name>
        <dbReference type="ChEBI" id="CHEBI:49883"/>
        <label>1</label>
        <note>4Fe-4S-S-AdoMet</note>
    </ligand>
</feature>
<dbReference type="PANTHER" id="PTHR22960:SF0">
    <property type="entry name" value="MOLYBDENUM COFACTOR BIOSYNTHESIS PROTEIN 1"/>
    <property type="match status" value="1"/>
</dbReference>